<proteinExistence type="predicted"/>
<accession>A0ACD5ZA67</accession>
<name>A0ACD5ZA67_AVESA</name>
<reference evidence="1" key="2">
    <citation type="submission" date="2025-09" db="UniProtKB">
        <authorList>
            <consortium name="EnsemblPlants"/>
        </authorList>
    </citation>
    <scope>IDENTIFICATION</scope>
</reference>
<keyword evidence="2" id="KW-1185">Reference proteome</keyword>
<sequence>MPPVVRPRNTSAIALPDPAAGGAPLPEPGRTVPLSPFDVYWVTLPPVRRVFLFPPSQLPFTDVVGALRSSLERVLPSFHPFAGVLTYSPDSHAALSIVLPEGEEGATSSVAFLEAETDLHIDRLVEEYDEDALRQLAPDIRRDELPAPVMAVQVTEFVGAGGALQPFERNVAKGRKIHGPTPLSPPRRNYEITPRTPSASRGHGPRELQDRRSIRKGRGLHFIGRSRNDPIHSECGKKARRKSGLEFLAPLS</sequence>
<dbReference type="Proteomes" id="UP001732700">
    <property type="component" value="Chromosome 6D"/>
</dbReference>
<protein>
    <submittedName>
        <fullName evidence="1">Uncharacterized protein</fullName>
    </submittedName>
</protein>
<dbReference type="EnsemblPlants" id="AVESA.00010b.r2.6DG1155330.1">
    <property type="protein sequence ID" value="AVESA.00010b.r2.6DG1155330.1.CDS"/>
    <property type="gene ID" value="AVESA.00010b.r2.6DG1155330"/>
</dbReference>
<evidence type="ECO:0000313" key="2">
    <source>
        <dbReference type="Proteomes" id="UP001732700"/>
    </source>
</evidence>
<reference evidence="1" key="1">
    <citation type="submission" date="2021-05" db="EMBL/GenBank/DDBJ databases">
        <authorList>
            <person name="Scholz U."/>
            <person name="Mascher M."/>
            <person name="Fiebig A."/>
        </authorList>
    </citation>
    <scope>NUCLEOTIDE SEQUENCE [LARGE SCALE GENOMIC DNA]</scope>
</reference>
<evidence type="ECO:0000313" key="1">
    <source>
        <dbReference type="EnsemblPlants" id="AVESA.00010b.r2.6DG1155330.1.CDS"/>
    </source>
</evidence>
<organism evidence="1 2">
    <name type="scientific">Avena sativa</name>
    <name type="common">Oat</name>
    <dbReference type="NCBI Taxonomy" id="4498"/>
    <lineage>
        <taxon>Eukaryota</taxon>
        <taxon>Viridiplantae</taxon>
        <taxon>Streptophyta</taxon>
        <taxon>Embryophyta</taxon>
        <taxon>Tracheophyta</taxon>
        <taxon>Spermatophyta</taxon>
        <taxon>Magnoliopsida</taxon>
        <taxon>Liliopsida</taxon>
        <taxon>Poales</taxon>
        <taxon>Poaceae</taxon>
        <taxon>BOP clade</taxon>
        <taxon>Pooideae</taxon>
        <taxon>Poodae</taxon>
        <taxon>Poeae</taxon>
        <taxon>Poeae Chloroplast Group 1 (Aveneae type)</taxon>
        <taxon>Aveninae</taxon>
        <taxon>Avena</taxon>
    </lineage>
</organism>